<gene>
    <name evidence="2" type="ORF">JOL62DRAFT_560064</name>
</gene>
<dbReference type="Proteomes" id="UP001367316">
    <property type="component" value="Unassembled WGS sequence"/>
</dbReference>
<sequence length="223" mass="26307">MLDKKGLKRILYIIKISREKNNSSSSTSKNLEYPINKRIGYYYITNPYYYLKNAISYRRINNIEDKEDSVLVVVVLRGLNYIKLYLLNNIYISTINKALLSIIALGELYFFKFKSVNILSIKLISNIYSRESLVSLVRVKKEEGKTYIDAYLLRIKYFKYTRILIAALLFSTFFRMLNTLYTSLFIEIRDNIGYTPLLYKVILRRTFYKFNLKGNTKLGESST</sequence>
<evidence type="ECO:0000256" key="1">
    <source>
        <dbReference type="SAM" id="Phobius"/>
    </source>
</evidence>
<name>A0ABR1MUK4_9PEZI</name>
<proteinExistence type="predicted"/>
<dbReference type="EMBL" id="JBBPBF010000045">
    <property type="protein sequence ID" value="KAK7606620.1"/>
    <property type="molecule type" value="Genomic_DNA"/>
</dbReference>
<evidence type="ECO:0000313" key="3">
    <source>
        <dbReference type="Proteomes" id="UP001367316"/>
    </source>
</evidence>
<reference evidence="2 3" key="1">
    <citation type="submission" date="2024-04" db="EMBL/GenBank/DDBJ databases">
        <title>Phyllosticta paracitricarpa is synonymous to the EU quarantine fungus P. citricarpa based on phylogenomic analyses.</title>
        <authorList>
            <consortium name="Lawrence Berkeley National Laboratory"/>
            <person name="Van ingen-buijs V.A."/>
            <person name="Van westerhoven A.C."/>
            <person name="Haridas S."/>
            <person name="Skiadas P."/>
            <person name="Martin F."/>
            <person name="Groenewald J.Z."/>
            <person name="Crous P.W."/>
            <person name="Seidl M.F."/>
        </authorList>
    </citation>
    <scope>NUCLEOTIDE SEQUENCE [LARGE SCALE GENOMIC DNA]</scope>
    <source>
        <strain evidence="2 3">CBS 141358</strain>
    </source>
</reference>
<comment type="caution">
    <text evidence="2">The sequence shown here is derived from an EMBL/GenBank/DDBJ whole genome shotgun (WGS) entry which is preliminary data.</text>
</comment>
<protein>
    <submittedName>
        <fullName evidence="2">Uncharacterized protein</fullName>
    </submittedName>
</protein>
<keyword evidence="3" id="KW-1185">Reference proteome</keyword>
<organism evidence="2 3">
    <name type="scientific">Phyllosticta paracitricarpa</name>
    <dbReference type="NCBI Taxonomy" id="2016321"/>
    <lineage>
        <taxon>Eukaryota</taxon>
        <taxon>Fungi</taxon>
        <taxon>Dikarya</taxon>
        <taxon>Ascomycota</taxon>
        <taxon>Pezizomycotina</taxon>
        <taxon>Dothideomycetes</taxon>
        <taxon>Dothideomycetes incertae sedis</taxon>
        <taxon>Botryosphaeriales</taxon>
        <taxon>Phyllostictaceae</taxon>
        <taxon>Phyllosticta</taxon>
    </lineage>
</organism>
<keyword evidence="1" id="KW-0812">Transmembrane</keyword>
<keyword evidence="1" id="KW-1133">Transmembrane helix</keyword>
<accession>A0ABR1MUK4</accession>
<feature type="transmembrane region" description="Helical" evidence="1">
    <location>
        <begin position="163"/>
        <end position="186"/>
    </location>
</feature>
<keyword evidence="1" id="KW-0472">Membrane</keyword>
<evidence type="ECO:0000313" key="2">
    <source>
        <dbReference type="EMBL" id="KAK7606620.1"/>
    </source>
</evidence>